<keyword evidence="9" id="KW-0804">Transcription</keyword>
<dbReference type="GO" id="GO:0000978">
    <property type="term" value="F:RNA polymerase II cis-regulatory region sequence-specific DNA binding"/>
    <property type="evidence" value="ECO:0007669"/>
    <property type="project" value="TreeGrafter"/>
</dbReference>
<evidence type="ECO:0000256" key="4">
    <source>
        <dbReference type="ARBA" id="ARBA00022737"/>
    </source>
</evidence>
<keyword evidence="5 11" id="KW-0863">Zinc-finger</keyword>
<dbReference type="FunFam" id="3.30.160.60:FF:000446">
    <property type="entry name" value="Zinc finger protein"/>
    <property type="match status" value="1"/>
</dbReference>
<feature type="domain" description="C2H2-type" evidence="13">
    <location>
        <begin position="403"/>
        <end position="430"/>
    </location>
</feature>
<dbReference type="PANTHER" id="PTHR24404">
    <property type="entry name" value="ZINC FINGER PROTEIN"/>
    <property type="match status" value="1"/>
</dbReference>
<keyword evidence="6" id="KW-0862">Zinc</keyword>
<feature type="non-terminal residue" evidence="14">
    <location>
        <position position="1"/>
    </location>
</feature>
<evidence type="ECO:0000313" key="14">
    <source>
        <dbReference type="EMBL" id="KAG2463899.1"/>
    </source>
</evidence>
<feature type="domain" description="C2H2-type" evidence="13">
    <location>
        <begin position="347"/>
        <end position="374"/>
    </location>
</feature>
<dbReference type="SUPFAM" id="SSF57667">
    <property type="entry name" value="beta-beta-alpha zinc fingers"/>
    <property type="match status" value="3"/>
</dbReference>
<comment type="function">
    <text evidence="1">May be involved in transcriptional regulation.</text>
</comment>
<reference evidence="14 15" key="1">
    <citation type="journal article" date="2021" name="Cell">
        <title>Tracing the genetic footprints of vertebrate landing in non-teleost ray-finned fishes.</title>
        <authorList>
            <person name="Bi X."/>
            <person name="Wang K."/>
            <person name="Yang L."/>
            <person name="Pan H."/>
            <person name="Jiang H."/>
            <person name="Wei Q."/>
            <person name="Fang M."/>
            <person name="Yu H."/>
            <person name="Zhu C."/>
            <person name="Cai Y."/>
            <person name="He Y."/>
            <person name="Gan X."/>
            <person name="Zeng H."/>
            <person name="Yu D."/>
            <person name="Zhu Y."/>
            <person name="Jiang H."/>
            <person name="Qiu Q."/>
            <person name="Yang H."/>
            <person name="Zhang Y.E."/>
            <person name="Wang W."/>
            <person name="Zhu M."/>
            <person name="He S."/>
            <person name="Zhang G."/>
        </authorList>
    </citation>
    <scope>NUCLEOTIDE SEQUENCE [LARGE SCALE GENOMIC DNA]</scope>
    <source>
        <strain evidence="14">Bchr_013</strain>
    </source>
</reference>
<comment type="caution">
    <text evidence="14">The sequence shown here is derived from an EMBL/GenBank/DDBJ whole genome shotgun (WGS) entry which is preliminary data.</text>
</comment>
<evidence type="ECO:0000313" key="15">
    <source>
        <dbReference type="Proteomes" id="UP000886611"/>
    </source>
</evidence>
<dbReference type="PROSITE" id="PS50157">
    <property type="entry name" value="ZINC_FINGER_C2H2_2"/>
    <property type="match status" value="6"/>
</dbReference>
<evidence type="ECO:0000256" key="2">
    <source>
        <dbReference type="ARBA" id="ARBA00004123"/>
    </source>
</evidence>
<dbReference type="FunFam" id="3.30.160.60:FF:001485">
    <property type="entry name" value="Krueppel-related zinc finger protein"/>
    <property type="match status" value="1"/>
</dbReference>
<proteinExistence type="predicted"/>
<dbReference type="GO" id="GO:0005634">
    <property type="term" value="C:nucleus"/>
    <property type="evidence" value="ECO:0007669"/>
    <property type="project" value="UniProtKB-SubCell"/>
</dbReference>
<feature type="domain" description="C2H2-type" evidence="13">
    <location>
        <begin position="487"/>
        <end position="514"/>
    </location>
</feature>
<evidence type="ECO:0000256" key="10">
    <source>
        <dbReference type="ARBA" id="ARBA00023242"/>
    </source>
</evidence>
<feature type="non-terminal residue" evidence="14">
    <location>
        <position position="518"/>
    </location>
</feature>
<feature type="domain" description="C2H2-type" evidence="13">
    <location>
        <begin position="375"/>
        <end position="402"/>
    </location>
</feature>
<feature type="region of interest" description="Disordered" evidence="12">
    <location>
        <begin position="109"/>
        <end position="149"/>
    </location>
</feature>
<dbReference type="FunFam" id="3.30.160.60:FF:002343">
    <property type="entry name" value="Zinc finger protein 33A"/>
    <property type="match status" value="2"/>
</dbReference>
<organism evidence="14 15">
    <name type="scientific">Polypterus senegalus</name>
    <name type="common">Senegal bichir</name>
    <dbReference type="NCBI Taxonomy" id="55291"/>
    <lineage>
        <taxon>Eukaryota</taxon>
        <taxon>Metazoa</taxon>
        <taxon>Chordata</taxon>
        <taxon>Craniata</taxon>
        <taxon>Vertebrata</taxon>
        <taxon>Euteleostomi</taxon>
        <taxon>Actinopterygii</taxon>
        <taxon>Polypteriformes</taxon>
        <taxon>Polypteridae</taxon>
        <taxon>Polypterus</taxon>
    </lineage>
</organism>
<evidence type="ECO:0000256" key="9">
    <source>
        <dbReference type="ARBA" id="ARBA00023163"/>
    </source>
</evidence>
<evidence type="ECO:0000259" key="13">
    <source>
        <dbReference type="PROSITE" id="PS50157"/>
    </source>
</evidence>
<feature type="compositionally biased region" description="Polar residues" evidence="12">
    <location>
        <begin position="117"/>
        <end position="127"/>
    </location>
</feature>
<dbReference type="SMART" id="SM00355">
    <property type="entry name" value="ZnF_C2H2"/>
    <property type="match status" value="6"/>
</dbReference>
<evidence type="ECO:0000256" key="5">
    <source>
        <dbReference type="ARBA" id="ARBA00022771"/>
    </source>
</evidence>
<keyword evidence="10" id="KW-0539">Nucleus</keyword>
<dbReference type="PANTHER" id="PTHR24404:SF114">
    <property type="entry name" value="KLUMPFUSS, ISOFORM B-RELATED"/>
    <property type="match status" value="1"/>
</dbReference>
<keyword evidence="7" id="KW-0805">Transcription regulation</keyword>
<keyword evidence="15" id="KW-1185">Reference proteome</keyword>
<keyword evidence="4" id="KW-0677">Repeat</keyword>
<dbReference type="Proteomes" id="UP000886611">
    <property type="component" value="Unassembled WGS sequence"/>
</dbReference>
<dbReference type="GO" id="GO:0006357">
    <property type="term" value="P:regulation of transcription by RNA polymerase II"/>
    <property type="evidence" value="ECO:0007669"/>
    <property type="project" value="TreeGrafter"/>
</dbReference>
<dbReference type="Gene3D" id="3.30.160.60">
    <property type="entry name" value="Classic Zinc Finger"/>
    <property type="match status" value="6"/>
</dbReference>
<evidence type="ECO:0000256" key="6">
    <source>
        <dbReference type="ARBA" id="ARBA00022833"/>
    </source>
</evidence>
<dbReference type="InterPro" id="IPR013087">
    <property type="entry name" value="Znf_C2H2_type"/>
</dbReference>
<dbReference type="GO" id="GO:0003700">
    <property type="term" value="F:DNA-binding transcription factor activity"/>
    <property type="evidence" value="ECO:0007669"/>
    <property type="project" value="TreeGrafter"/>
</dbReference>
<dbReference type="PROSITE" id="PS00028">
    <property type="entry name" value="ZINC_FINGER_C2H2_1"/>
    <property type="match status" value="6"/>
</dbReference>
<evidence type="ECO:0000256" key="7">
    <source>
        <dbReference type="ARBA" id="ARBA00023015"/>
    </source>
</evidence>
<gene>
    <name evidence="14" type="primary">Znf527</name>
    <name evidence="14" type="ORF">GTO96_0002365</name>
</gene>
<sequence length="518" mass="58504">MNDLLSANAFKEQFASLRVAVDAVLCEFADFVDKRFTHLQIEMSGKEKEIEYLKRRLRIYQKELSYVQAYGSGAGRDKQQQTPERLCAPPGAETAMEDAANLEPAIQAAKHPEGESWSGSRNWSPSRPSKGGQTKRPAQQNEPGETACKREDLTIRVLVVGGDEGFEDREAASLFETKASNSSEIFNQDITVPVGRISKQTYFKGDRISLVHSSVENTKSHHPQGEGADQQLGCDKTEVSEQKSGQVKQESYGSDCVISHFMPQTPDSGFAPENISLNDRGKEIRPGSIHRSLVHTGKERQPRKEGADVALNENRLNSRKKQFCSFGNGNDFIQKSEARTHTGKKNFQCSECGKKFRTSSILKNHQRIHTGEKPFVCGECNSAFNQLAHLKRHQRIHTGEKPYSCTVCKSTFNQFAHLKTHQRIHTGERPYSCSECGKAFSQLNILQRHRRIHTGEKPYSCPHCSSTFKQLSHLKRHMQIHSGEKPYACEKCGKTFSQLSIRQRHYLIHSEVPERWTL</sequence>
<evidence type="ECO:0000256" key="11">
    <source>
        <dbReference type="PROSITE-ProRule" id="PRU00042"/>
    </source>
</evidence>
<dbReference type="InterPro" id="IPR050589">
    <property type="entry name" value="Ikaros_C2H2-ZF"/>
</dbReference>
<name>A0A8X7XAK9_POLSE</name>
<dbReference type="EMBL" id="JAATIS010003638">
    <property type="protein sequence ID" value="KAG2463899.1"/>
    <property type="molecule type" value="Genomic_DNA"/>
</dbReference>
<dbReference type="FunFam" id="3.30.160.60:FF:000634">
    <property type="entry name" value="Zinc finger X-chromosomal protein"/>
    <property type="match status" value="1"/>
</dbReference>
<dbReference type="InterPro" id="IPR036236">
    <property type="entry name" value="Znf_C2H2_sf"/>
</dbReference>
<comment type="subcellular location">
    <subcellularLocation>
        <location evidence="2">Nucleus</location>
    </subcellularLocation>
</comment>
<protein>
    <submittedName>
        <fullName evidence="14">ZN527 protein</fullName>
    </submittedName>
</protein>
<dbReference type="GO" id="GO:0008270">
    <property type="term" value="F:zinc ion binding"/>
    <property type="evidence" value="ECO:0007669"/>
    <property type="project" value="UniProtKB-KW"/>
</dbReference>
<accession>A0A8X7XAK9</accession>
<keyword evidence="8" id="KW-0238">DNA-binding</keyword>
<dbReference type="Pfam" id="PF00096">
    <property type="entry name" value="zf-C2H2"/>
    <property type="match status" value="5"/>
</dbReference>
<dbReference type="FunFam" id="3.30.160.60:FF:000624">
    <property type="entry name" value="zinc finger protein 697"/>
    <property type="match status" value="1"/>
</dbReference>
<evidence type="ECO:0000256" key="1">
    <source>
        <dbReference type="ARBA" id="ARBA00003767"/>
    </source>
</evidence>
<dbReference type="OrthoDB" id="8113227at2759"/>
<feature type="domain" description="C2H2-type" evidence="13">
    <location>
        <begin position="431"/>
        <end position="458"/>
    </location>
</feature>
<evidence type="ECO:0000256" key="8">
    <source>
        <dbReference type="ARBA" id="ARBA00023125"/>
    </source>
</evidence>
<dbReference type="AlphaFoldDB" id="A0A8X7XAK9"/>
<feature type="region of interest" description="Disordered" evidence="12">
    <location>
        <begin position="216"/>
        <end position="248"/>
    </location>
</feature>
<evidence type="ECO:0000256" key="3">
    <source>
        <dbReference type="ARBA" id="ARBA00022723"/>
    </source>
</evidence>
<keyword evidence="3" id="KW-0479">Metal-binding</keyword>
<evidence type="ECO:0000256" key="12">
    <source>
        <dbReference type="SAM" id="MobiDB-lite"/>
    </source>
</evidence>
<feature type="domain" description="C2H2-type" evidence="13">
    <location>
        <begin position="459"/>
        <end position="486"/>
    </location>
</feature>